<keyword evidence="3" id="KW-0946">Virion</keyword>
<sequence length="175" mass="17870">MRATLFSSAASMLFCACAIADTATDTMTIQATLVATCVVNTGNFRDAPSPALLNFGTITAGRPTRADTNAAAAGSGAASVICSTGVPWTLTADGGNHLNGTQRQMSDGVMMLPYSLYRDGGYAFPIGINDPANPVASGTGTSVVQLTPMYGIVTADTPIPSVGNYSDSVTLTINY</sequence>
<feature type="signal peptide" evidence="1">
    <location>
        <begin position="1"/>
        <end position="20"/>
    </location>
</feature>
<dbReference type="PANTHER" id="PTHR37089">
    <property type="entry name" value="PROTEIN U-RELATED"/>
    <property type="match status" value="1"/>
</dbReference>
<dbReference type="InterPro" id="IPR053167">
    <property type="entry name" value="Spore_coat_component"/>
</dbReference>
<evidence type="ECO:0000259" key="2">
    <source>
        <dbReference type="Pfam" id="PF05229"/>
    </source>
</evidence>
<dbReference type="GeneID" id="23846531"/>
<gene>
    <name evidence="3" type="ORF">SAMN02927897_04330</name>
</gene>
<name>A0A1G4ZA70_9ENTR</name>
<dbReference type="SMART" id="SM00972">
    <property type="entry name" value="SCPU"/>
    <property type="match status" value="1"/>
</dbReference>
<evidence type="ECO:0000313" key="4">
    <source>
        <dbReference type="Proteomes" id="UP000183569"/>
    </source>
</evidence>
<dbReference type="RefSeq" id="WP_202969607.1">
    <property type="nucleotide sequence ID" value="NZ_FMUI01000019.1"/>
</dbReference>
<evidence type="ECO:0000256" key="1">
    <source>
        <dbReference type="SAM" id="SignalP"/>
    </source>
</evidence>
<dbReference type="PROSITE" id="PS51257">
    <property type="entry name" value="PROKAR_LIPOPROTEIN"/>
    <property type="match status" value="1"/>
</dbReference>
<reference evidence="3 4" key="1">
    <citation type="submission" date="2016-10" db="EMBL/GenBank/DDBJ databases">
        <authorList>
            <person name="Varghese N."/>
            <person name="Submissions S."/>
        </authorList>
    </citation>
    <scope>NUCLEOTIDE SEQUENCE [LARGE SCALE GENOMIC DNA]</scope>
    <source>
        <strain evidence="3 4">CGMCC 1.12102</strain>
    </source>
</reference>
<feature type="chain" id="PRO_5033014404" evidence="1">
    <location>
        <begin position="21"/>
        <end position="175"/>
    </location>
</feature>
<comment type="caution">
    <text evidence="3">The sequence shown here is derived from an EMBL/GenBank/DDBJ whole genome shotgun (WGS) entry which is preliminary data.</text>
</comment>
<dbReference type="EMBL" id="FMUI01000019">
    <property type="protein sequence ID" value="SCX62500.1"/>
    <property type="molecule type" value="Genomic_DNA"/>
</dbReference>
<proteinExistence type="predicted"/>
<keyword evidence="3" id="KW-0167">Capsid protein</keyword>
<accession>A0A1G4ZA70</accession>
<protein>
    <submittedName>
        <fullName evidence="3">Spore coat protein U (SCPU) domain-containing protein</fullName>
    </submittedName>
</protein>
<dbReference type="AlphaFoldDB" id="A0A1G4ZA70"/>
<keyword evidence="1" id="KW-0732">Signal</keyword>
<evidence type="ECO:0000313" key="3">
    <source>
        <dbReference type="EMBL" id="SCX62500.1"/>
    </source>
</evidence>
<dbReference type="Pfam" id="PF05229">
    <property type="entry name" value="SCPU"/>
    <property type="match status" value="1"/>
</dbReference>
<dbReference type="Proteomes" id="UP000183569">
    <property type="component" value="Unassembled WGS sequence"/>
</dbReference>
<organism evidence="3 4">
    <name type="scientific">Kosakonia sacchari</name>
    <dbReference type="NCBI Taxonomy" id="1158459"/>
    <lineage>
        <taxon>Bacteria</taxon>
        <taxon>Pseudomonadati</taxon>
        <taxon>Pseudomonadota</taxon>
        <taxon>Gammaproteobacteria</taxon>
        <taxon>Enterobacterales</taxon>
        <taxon>Enterobacteriaceae</taxon>
        <taxon>Kosakonia</taxon>
    </lineage>
</organism>
<dbReference type="InterPro" id="IPR007893">
    <property type="entry name" value="Spore_coat_U/FanG"/>
</dbReference>
<feature type="domain" description="Spore coat protein U/FanG" evidence="2">
    <location>
        <begin position="24"/>
        <end position="172"/>
    </location>
</feature>